<dbReference type="EMBL" id="MLJW01000011">
    <property type="protein sequence ID" value="OIR14700.1"/>
    <property type="molecule type" value="Genomic_DNA"/>
</dbReference>
<sequence length="212" mass="23242">MQQADTDHIERKGIIPAVKVWDLFIRCFHWTMALGFAAAYLSGEAHVSMVHVIVGYALCALLAARVFWGFKGSEYARFRSFVFPSAETLAYFRGMLKGHPRHYFGHNPAGALMVFALLGFLALLFVSGLLTLGTIDFEGPLAFLANSVSDETSYAFRHLHEFLPAVGLVLVLLHVLGVVAGSIQHNENLVRAMLTGKKKALSLSGSGNFNDK</sequence>
<dbReference type="GO" id="GO:0009055">
    <property type="term" value="F:electron transfer activity"/>
    <property type="evidence" value="ECO:0007669"/>
    <property type="project" value="InterPro"/>
</dbReference>
<name>A0A1J5TLV6_9ZZZZ</name>
<dbReference type="Pfam" id="PF01292">
    <property type="entry name" value="Ni_hydr_CYTB"/>
    <property type="match status" value="1"/>
</dbReference>
<keyword evidence="4 6" id="KW-1133">Transmembrane helix</keyword>
<evidence type="ECO:0000313" key="8">
    <source>
        <dbReference type="EMBL" id="OIR14700.1"/>
    </source>
</evidence>
<accession>A0A1J5TLV6</accession>
<dbReference type="AlphaFoldDB" id="A0A1J5TLV6"/>
<dbReference type="InterPro" id="IPR051542">
    <property type="entry name" value="Hydrogenase_cytochrome"/>
</dbReference>
<evidence type="ECO:0000256" key="6">
    <source>
        <dbReference type="SAM" id="Phobius"/>
    </source>
</evidence>
<dbReference type="PANTHER" id="PTHR30485">
    <property type="entry name" value="NI/FE-HYDROGENASE 1 B-TYPE CYTOCHROME SUBUNIT"/>
    <property type="match status" value="1"/>
</dbReference>
<feature type="transmembrane region" description="Helical" evidence="6">
    <location>
        <begin position="111"/>
        <end position="135"/>
    </location>
</feature>
<evidence type="ECO:0000256" key="1">
    <source>
        <dbReference type="ARBA" id="ARBA00004651"/>
    </source>
</evidence>
<comment type="subcellular location">
    <subcellularLocation>
        <location evidence="1">Cell membrane</location>
        <topology evidence="1">Multi-pass membrane protein</topology>
    </subcellularLocation>
</comment>
<dbReference type="PANTHER" id="PTHR30485:SF2">
    <property type="entry name" value="BLL0597 PROTEIN"/>
    <property type="match status" value="1"/>
</dbReference>
<evidence type="ECO:0000256" key="2">
    <source>
        <dbReference type="ARBA" id="ARBA00022475"/>
    </source>
</evidence>
<gene>
    <name evidence="8" type="ORF">GALL_45060</name>
</gene>
<keyword evidence="3 6" id="KW-0812">Transmembrane</keyword>
<evidence type="ECO:0000256" key="4">
    <source>
        <dbReference type="ARBA" id="ARBA00022989"/>
    </source>
</evidence>
<dbReference type="SUPFAM" id="SSF81342">
    <property type="entry name" value="Transmembrane di-heme cytochromes"/>
    <property type="match status" value="1"/>
</dbReference>
<feature type="transmembrane region" description="Helical" evidence="6">
    <location>
        <begin position="47"/>
        <end position="70"/>
    </location>
</feature>
<reference evidence="8" key="1">
    <citation type="submission" date="2016-10" db="EMBL/GenBank/DDBJ databases">
        <title>Sequence of Gallionella enrichment culture.</title>
        <authorList>
            <person name="Poehlein A."/>
            <person name="Muehling M."/>
            <person name="Daniel R."/>
        </authorList>
    </citation>
    <scope>NUCLEOTIDE SEQUENCE</scope>
</reference>
<protein>
    <recommendedName>
        <fullName evidence="7">Cytochrome b561 bacterial/Ni-hydrogenase domain-containing protein</fullName>
    </recommendedName>
</protein>
<dbReference type="InterPro" id="IPR011577">
    <property type="entry name" value="Cyt_b561_bac/Ni-Hgenase"/>
</dbReference>
<feature type="domain" description="Cytochrome b561 bacterial/Ni-hydrogenase" evidence="7">
    <location>
        <begin position="20"/>
        <end position="196"/>
    </location>
</feature>
<feature type="transmembrane region" description="Helical" evidence="6">
    <location>
        <begin position="20"/>
        <end position="41"/>
    </location>
</feature>
<feature type="transmembrane region" description="Helical" evidence="6">
    <location>
        <begin position="162"/>
        <end position="183"/>
    </location>
</feature>
<evidence type="ECO:0000256" key="5">
    <source>
        <dbReference type="ARBA" id="ARBA00023136"/>
    </source>
</evidence>
<dbReference type="InterPro" id="IPR016174">
    <property type="entry name" value="Di-haem_cyt_TM"/>
</dbReference>
<keyword evidence="5 6" id="KW-0472">Membrane</keyword>
<proteinExistence type="predicted"/>
<keyword evidence="2" id="KW-1003">Cell membrane</keyword>
<dbReference type="GO" id="GO:0020037">
    <property type="term" value="F:heme binding"/>
    <property type="evidence" value="ECO:0007669"/>
    <property type="project" value="TreeGrafter"/>
</dbReference>
<dbReference type="Gene3D" id="1.20.950.20">
    <property type="entry name" value="Transmembrane di-heme cytochromes, Chain C"/>
    <property type="match status" value="1"/>
</dbReference>
<dbReference type="GO" id="GO:0022904">
    <property type="term" value="P:respiratory electron transport chain"/>
    <property type="evidence" value="ECO:0007669"/>
    <property type="project" value="InterPro"/>
</dbReference>
<organism evidence="8">
    <name type="scientific">mine drainage metagenome</name>
    <dbReference type="NCBI Taxonomy" id="410659"/>
    <lineage>
        <taxon>unclassified sequences</taxon>
        <taxon>metagenomes</taxon>
        <taxon>ecological metagenomes</taxon>
    </lineage>
</organism>
<dbReference type="GO" id="GO:0005886">
    <property type="term" value="C:plasma membrane"/>
    <property type="evidence" value="ECO:0007669"/>
    <property type="project" value="UniProtKB-SubCell"/>
</dbReference>
<evidence type="ECO:0000256" key="3">
    <source>
        <dbReference type="ARBA" id="ARBA00022692"/>
    </source>
</evidence>
<comment type="caution">
    <text evidence="8">The sequence shown here is derived from an EMBL/GenBank/DDBJ whole genome shotgun (WGS) entry which is preliminary data.</text>
</comment>
<evidence type="ECO:0000259" key="7">
    <source>
        <dbReference type="Pfam" id="PF01292"/>
    </source>
</evidence>